<sequence>MLKVEGLCKRFSINNGKTIEPIQDLHFSLEESASIGIAGPSGSGKSSILKCLHRTYLSTQGSIWYDSMLYGWVNLAEASERQIIKIRTYELSYVSQFLRVIPRVSCLDIVAGEIYPMIENMEAARIQAKDILQRLGIPEKLWSLYPATFSGGEKQRINLAKSLIKKPRLLLLDEPTASLDESMKEKVVELLLEMKNEGTVIIGVFHDWETMNAIVDHVLDLTPSAASQ</sequence>
<evidence type="ECO:0000313" key="5">
    <source>
        <dbReference type="EMBL" id="AXF55906.1"/>
    </source>
</evidence>
<dbReference type="PROSITE" id="PS00211">
    <property type="entry name" value="ABC_TRANSPORTER_1"/>
    <property type="match status" value="1"/>
</dbReference>
<name>A0A345BY75_9BACI</name>
<dbReference type="PROSITE" id="PS50893">
    <property type="entry name" value="ABC_TRANSPORTER_2"/>
    <property type="match status" value="1"/>
</dbReference>
<evidence type="ECO:0000256" key="3">
    <source>
        <dbReference type="ARBA" id="ARBA00022840"/>
    </source>
</evidence>
<gene>
    <name evidence="5" type="ORF">DT065_07615</name>
</gene>
<evidence type="ECO:0000313" key="6">
    <source>
        <dbReference type="Proteomes" id="UP000252100"/>
    </source>
</evidence>
<keyword evidence="3 5" id="KW-0067">ATP-binding</keyword>
<dbReference type="OrthoDB" id="9810992at2"/>
<comment type="similarity">
    <text evidence="1">Belongs to the ABC transporter superfamily.</text>
</comment>
<dbReference type="InterPro" id="IPR017871">
    <property type="entry name" value="ABC_transporter-like_CS"/>
</dbReference>
<protein>
    <submittedName>
        <fullName evidence="5">ATP-binding cassette domain-containing protein</fullName>
    </submittedName>
</protein>
<organism evidence="5 6">
    <name type="scientific">Salicibibacter kimchii</name>
    <dbReference type="NCBI Taxonomy" id="2099786"/>
    <lineage>
        <taxon>Bacteria</taxon>
        <taxon>Bacillati</taxon>
        <taxon>Bacillota</taxon>
        <taxon>Bacilli</taxon>
        <taxon>Bacillales</taxon>
        <taxon>Bacillaceae</taxon>
        <taxon>Salicibibacter</taxon>
    </lineage>
</organism>
<keyword evidence="6" id="KW-1185">Reference proteome</keyword>
<reference evidence="5 6" key="1">
    <citation type="journal article" date="2018" name="J. Microbiol.">
        <title>Salicibibacter kimchii gen. nov., sp. nov., a moderately halophilic and alkalitolerant bacterium in the family Bacillaceae, isolated from kimchi.</title>
        <authorList>
            <person name="Jang J.Y."/>
            <person name="Oh Y.J."/>
            <person name="Lim S.K."/>
            <person name="Park H.K."/>
            <person name="Lee C."/>
            <person name="Kim J.Y."/>
            <person name="Lee M.A."/>
            <person name="Choi H.J."/>
        </authorList>
    </citation>
    <scope>NUCLEOTIDE SEQUENCE [LARGE SCALE GENOMIC DNA]</scope>
    <source>
        <strain evidence="5 6">NKC1-1</strain>
    </source>
</reference>
<dbReference type="Proteomes" id="UP000252100">
    <property type="component" value="Chromosome"/>
</dbReference>
<keyword evidence="2" id="KW-0547">Nucleotide-binding</keyword>
<dbReference type="PANTHER" id="PTHR42798:SF7">
    <property type="entry name" value="ALPHA-D-RIBOSE 1-METHYLPHOSPHONATE 5-TRIPHOSPHATE SYNTHASE SUBUNIT PHNL"/>
    <property type="match status" value="1"/>
</dbReference>
<dbReference type="Pfam" id="PF00005">
    <property type="entry name" value="ABC_tran"/>
    <property type="match status" value="1"/>
</dbReference>
<dbReference type="Gene3D" id="3.40.50.300">
    <property type="entry name" value="P-loop containing nucleotide triphosphate hydrolases"/>
    <property type="match status" value="1"/>
</dbReference>
<feature type="domain" description="ABC transporter" evidence="4">
    <location>
        <begin position="2"/>
        <end position="228"/>
    </location>
</feature>
<dbReference type="SUPFAM" id="SSF52540">
    <property type="entry name" value="P-loop containing nucleoside triphosphate hydrolases"/>
    <property type="match status" value="1"/>
</dbReference>
<proteinExistence type="inferred from homology"/>
<dbReference type="EMBL" id="CP031092">
    <property type="protein sequence ID" value="AXF55906.1"/>
    <property type="molecule type" value="Genomic_DNA"/>
</dbReference>
<dbReference type="InterPro" id="IPR003593">
    <property type="entry name" value="AAA+_ATPase"/>
</dbReference>
<dbReference type="GO" id="GO:0016887">
    <property type="term" value="F:ATP hydrolysis activity"/>
    <property type="evidence" value="ECO:0007669"/>
    <property type="project" value="InterPro"/>
</dbReference>
<dbReference type="SMART" id="SM00382">
    <property type="entry name" value="AAA"/>
    <property type="match status" value="1"/>
</dbReference>
<dbReference type="AlphaFoldDB" id="A0A345BY75"/>
<dbReference type="RefSeq" id="WP_114372210.1">
    <property type="nucleotide sequence ID" value="NZ_CP031092.1"/>
</dbReference>
<dbReference type="GO" id="GO:0005524">
    <property type="term" value="F:ATP binding"/>
    <property type="evidence" value="ECO:0007669"/>
    <property type="project" value="UniProtKB-KW"/>
</dbReference>
<dbReference type="InterPro" id="IPR003439">
    <property type="entry name" value="ABC_transporter-like_ATP-bd"/>
</dbReference>
<dbReference type="KEGG" id="rue:DT065_07615"/>
<dbReference type="InterPro" id="IPR027417">
    <property type="entry name" value="P-loop_NTPase"/>
</dbReference>
<accession>A0A345BY75</accession>
<dbReference type="PANTHER" id="PTHR42798">
    <property type="entry name" value="LIPOPROTEIN-RELEASING SYSTEM ATP-BINDING PROTEIN LOLD"/>
    <property type="match status" value="1"/>
</dbReference>
<evidence type="ECO:0000256" key="1">
    <source>
        <dbReference type="ARBA" id="ARBA00005417"/>
    </source>
</evidence>
<evidence type="ECO:0000256" key="2">
    <source>
        <dbReference type="ARBA" id="ARBA00022741"/>
    </source>
</evidence>
<evidence type="ECO:0000259" key="4">
    <source>
        <dbReference type="PROSITE" id="PS50893"/>
    </source>
</evidence>